<gene>
    <name evidence="1" type="ORF">JBS370_LOCUS41711</name>
</gene>
<name>A0A820KLG3_9BILA</name>
<organism evidence="1 2">
    <name type="scientific">Rotaria sordida</name>
    <dbReference type="NCBI Taxonomy" id="392033"/>
    <lineage>
        <taxon>Eukaryota</taxon>
        <taxon>Metazoa</taxon>
        <taxon>Spiralia</taxon>
        <taxon>Gnathifera</taxon>
        <taxon>Rotifera</taxon>
        <taxon>Eurotatoria</taxon>
        <taxon>Bdelloidea</taxon>
        <taxon>Philodinida</taxon>
        <taxon>Philodinidae</taxon>
        <taxon>Rotaria</taxon>
    </lineage>
</organism>
<sequence>MIDTLTNPILLRRCLRGATQNANESINSVVWSILPKSKYHGYRSIRGAAAISSIFFNRGRSGLVKFFDQVGIPVTDELLGALLGKDYKRIEKAENNTQRHDIIKRRKEQQRIQGQIEEDEEIDYGAGIH</sequence>
<accession>A0A820KLG3</accession>
<reference evidence="1" key="1">
    <citation type="submission" date="2021-02" db="EMBL/GenBank/DDBJ databases">
        <authorList>
            <person name="Nowell W R."/>
        </authorList>
    </citation>
    <scope>NUCLEOTIDE SEQUENCE</scope>
</reference>
<protein>
    <submittedName>
        <fullName evidence="1">Uncharacterized protein</fullName>
    </submittedName>
</protein>
<proteinExistence type="predicted"/>
<dbReference type="Proteomes" id="UP000663836">
    <property type="component" value="Unassembled WGS sequence"/>
</dbReference>
<evidence type="ECO:0000313" key="1">
    <source>
        <dbReference type="EMBL" id="CAF4343734.1"/>
    </source>
</evidence>
<comment type="caution">
    <text evidence="1">The sequence shown here is derived from an EMBL/GenBank/DDBJ whole genome shotgun (WGS) entry which is preliminary data.</text>
</comment>
<evidence type="ECO:0000313" key="2">
    <source>
        <dbReference type="Proteomes" id="UP000663836"/>
    </source>
</evidence>
<dbReference type="EMBL" id="CAJOBD010048392">
    <property type="protein sequence ID" value="CAF4343734.1"/>
    <property type="molecule type" value="Genomic_DNA"/>
</dbReference>
<dbReference type="AlphaFoldDB" id="A0A820KLG3"/>